<feature type="coiled-coil region" evidence="1">
    <location>
        <begin position="105"/>
        <end position="132"/>
    </location>
</feature>
<evidence type="ECO:0000313" key="4">
    <source>
        <dbReference type="EMBL" id="PAA87723.1"/>
    </source>
</evidence>
<proteinExistence type="predicted"/>
<feature type="region of interest" description="Disordered" evidence="2">
    <location>
        <begin position="151"/>
        <end position="171"/>
    </location>
</feature>
<dbReference type="SUPFAM" id="SSF111469">
    <property type="entry name" value="Geminin coiled-coil domain"/>
    <property type="match status" value="1"/>
</dbReference>
<evidence type="ECO:0000256" key="1">
    <source>
        <dbReference type="SAM" id="Coils"/>
    </source>
</evidence>
<comment type="caution">
    <text evidence="4">The sequence shown here is derived from an EMBL/GenBank/DDBJ whole genome shotgun (WGS) entry which is preliminary data.</text>
</comment>
<dbReference type="EMBL" id="NIVC01000218">
    <property type="protein sequence ID" value="PAA87723.1"/>
    <property type="molecule type" value="Genomic_DNA"/>
</dbReference>
<keyword evidence="1" id="KW-0175">Coiled coil</keyword>
<dbReference type="Gene3D" id="1.20.5.1180">
    <property type="entry name" value="Geminin coiled-coil domain"/>
    <property type="match status" value="1"/>
</dbReference>
<reference evidence="4 5" key="1">
    <citation type="submission" date="2017-06" db="EMBL/GenBank/DDBJ databases">
        <title>A platform for efficient transgenesis in Macrostomum lignano, a flatworm model organism for stem cell research.</title>
        <authorList>
            <person name="Berezikov E."/>
        </authorList>
    </citation>
    <scope>NUCLEOTIDE SEQUENCE [LARGE SCALE GENOMIC DNA]</scope>
    <source>
        <strain evidence="4">DV1</strain>
        <tissue evidence="4">Whole organism</tissue>
    </source>
</reference>
<dbReference type="Proteomes" id="UP000215902">
    <property type="component" value="Unassembled WGS sequence"/>
</dbReference>
<dbReference type="AlphaFoldDB" id="A0A267GNY1"/>
<evidence type="ECO:0000256" key="2">
    <source>
        <dbReference type="SAM" id="MobiDB-lite"/>
    </source>
</evidence>
<sequence length="171" mass="18125">MASKFDLGQENIAHSLRMEALKPTVLRKKTAFKPFADAKSTISSSRSNRRRVGEAATQTELPPALTDANVQTGVPDAELAWLTAEEQPDSPEYLARLAESRRQALSESLEENAKLAEENRQLTDLLAAMINDADAAAAAIAESAAYAVAEDGSGTCPHCGGRGTSPVAGQE</sequence>
<dbReference type="OrthoDB" id="6365194at2759"/>
<name>A0A267GNY1_9PLAT</name>
<dbReference type="Pfam" id="PF07412">
    <property type="entry name" value="Geminin"/>
    <property type="match status" value="1"/>
</dbReference>
<organism evidence="4 5">
    <name type="scientific">Macrostomum lignano</name>
    <dbReference type="NCBI Taxonomy" id="282301"/>
    <lineage>
        <taxon>Eukaryota</taxon>
        <taxon>Metazoa</taxon>
        <taxon>Spiralia</taxon>
        <taxon>Lophotrochozoa</taxon>
        <taxon>Platyhelminthes</taxon>
        <taxon>Rhabditophora</taxon>
        <taxon>Macrostomorpha</taxon>
        <taxon>Macrostomida</taxon>
        <taxon>Macrostomidae</taxon>
        <taxon>Macrostomum</taxon>
    </lineage>
</organism>
<dbReference type="InterPro" id="IPR022786">
    <property type="entry name" value="Geminin/Multicilin"/>
</dbReference>
<evidence type="ECO:0008006" key="6">
    <source>
        <dbReference type="Google" id="ProtNLM"/>
    </source>
</evidence>
<dbReference type="GO" id="GO:0006275">
    <property type="term" value="P:regulation of DNA replication"/>
    <property type="evidence" value="ECO:0007669"/>
    <property type="project" value="InterPro"/>
</dbReference>
<gene>
    <name evidence="4" type="ORF">BOX15_Mlig001505g10</name>
    <name evidence="3" type="ORF">BOX15_Mlig001505g2</name>
</gene>
<keyword evidence="5" id="KW-1185">Reference proteome</keyword>
<feature type="region of interest" description="Disordered" evidence="2">
    <location>
        <begin position="37"/>
        <end position="61"/>
    </location>
</feature>
<dbReference type="EMBL" id="NIVC01001942">
    <property type="protein sequence ID" value="PAA62393.1"/>
    <property type="molecule type" value="Genomic_DNA"/>
</dbReference>
<evidence type="ECO:0000313" key="3">
    <source>
        <dbReference type="EMBL" id="PAA62393.1"/>
    </source>
</evidence>
<accession>A0A267GNY1</accession>
<evidence type="ECO:0000313" key="5">
    <source>
        <dbReference type="Proteomes" id="UP000215902"/>
    </source>
</evidence>
<protein>
    <recommendedName>
        <fullName evidence="6">Geminin</fullName>
    </recommendedName>
</protein>